<gene>
    <name evidence="2" type="ORF">K8G79_07810</name>
</gene>
<dbReference type="InterPro" id="IPR036188">
    <property type="entry name" value="FAD/NAD-bd_sf"/>
</dbReference>
<accession>A0AAJ1AIB4</accession>
<dbReference type="InterPro" id="IPR011777">
    <property type="entry name" value="Geranylgeranyl_Rdtase_fam"/>
</dbReference>
<dbReference type="InterPro" id="IPR002938">
    <property type="entry name" value="FAD-bd"/>
</dbReference>
<feature type="domain" description="FAD-binding" evidence="1">
    <location>
        <begin position="3"/>
        <end position="155"/>
    </location>
</feature>
<dbReference type="GO" id="GO:0016628">
    <property type="term" value="F:oxidoreductase activity, acting on the CH-CH group of donors, NAD or NADP as acceptor"/>
    <property type="evidence" value="ECO:0007669"/>
    <property type="project" value="InterPro"/>
</dbReference>
<evidence type="ECO:0000313" key="3">
    <source>
        <dbReference type="Proteomes" id="UP001197609"/>
    </source>
</evidence>
<dbReference type="SUPFAM" id="SSF51905">
    <property type="entry name" value="FAD/NAD(P)-binding domain"/>
    <property type="match status" value="1"/>
</dbReference>
<dbReference type="PANTHER" id="PTHR42685:SF22">
    <property type="entry name" value="CONDITIONED MEDIUM FACTOR RECEPTOR 1"/>
    <property type="match status" value="1"/>
</dbReference>
<dbReference type="Proteomes" id="UP001197609">
    <property type="component" value="Unassembled WGS sequence"/>
</dbReference>
<proteinExistence type="predicted"/>
<reference evidence="2 3" key="1">
    <citation type="journal article" date="2021" name="bioRxiv">
        <title>Unraveling nitrogen, sulfur and carbon metabolic pathways and microbial community transcriptional responses to substrate deprivation and toxicity stresses in a bioreactor mimicking anoxic brackish coastal sediment conditions.</title>
        <authorList>
            <person name="Martins P.D."/>
            <person name="Echeveste M.J."/>
            <person name="Arshad A."/>
            <person name="Kurth J."/>
            <person name="Ouboter H."/>
            <person name="Jetten M.S.M."/>
            <person name="Welte C.U."/>
        </authorList>
    </citation>
    <scope>NUCLEOTIDE SEQUENCE [LARGE SCALE GENOMIC DNA]</scope>
    <source>
        <strain evidence="2">MAG_38</strain>
    </source>
</reference>
<dbReference type="Gene3D" id="3.50.50.60">
    <property type="entry name" value="FAD/NAD(P)-binding domain"/>
    <property type="match status" value="1"/>
</dbReference>
<evidence type="ECO:0000259" key="1">
    <source>
        <dbReference type="Pfam" id="PF01494"/>
    </source>
</evidence>
<organism evidence="2 3">
    <name type="scientific">Candidatus Methylomirabilis tolerans</name>
    <dbReference type="NCBI Taxonomy" id="3123416"/>
    <lineage>
        <taxon>Bacteria</taxon>
        <taxon>Candidatus Methylomirabilota</taxon>
        <taxon>Candidatus Methylomirabilia</taxon>
        <taxon>Candidatus Methylomirabilales</taxon>
        <taxon>Candidatus Methylomirabilaceae</taxon>
        <taxon>Candidatus Methylomirabilis</taxon>
    </lineage>
</organism>
<dbReference type="PRINTS" id="PR00420">
    <property type="entry name" value="RNGMNOXGNASE"/>
</dbReference>
<sequence length="397" mass="43014">MRYDSIVVGGGPAGATAALHLAKAGAKVLLLERRRLPRYKACGGCLSRRVERLLPFELDKVNEEPITSLTFTYRGRNPVEATFSEPVAYMVWRDKFDQTLCRQAIEAGAELQDGQAVRAVRASANGVEVDVDGMTATADFVVGADGACSIVARDLFPNRAQPRLVGLDAELPLTSAGEAVLKGRVILDVGRAPGGYCWAFSKRGVASVGVAVDRKAAKQVLPCLTSFLNSGDFRDLRPVRTTGALLPIYHDGTGPIYRGRALLTGDAACLVDPFLGEGIYYAIQSGQMAAQAILTAGSHDGDLSSYQAAVSTAIIPELEAAGRLSRVAHRAPWLWFQVLQWRLGLIEHYRKVLIGETNYRVFEERAWAGIPRPLAMLFGVWGDQGYLNSKHKALGSW</sequence>
<dbReference type="NCBIfam" id="TIGR02032">
    <property type="entry name" value="GG-red-SF"/>
    <property type="match status" value="1"/>
</dbReference>
<dbReference type="InterPro" id="IPR050407">
    <property type="entry name" value="Geranylgeranyl_reductase"/>
</dbReference>
<dbReference type="EMBL" id="JAIOIU010000095">
    <property type="protein sequence ID" value="MBZ0160024.1"/>
    <property type="molecule type" value="Genomic_DNA"/>
</dbReference>
<evidence type="ECO:0000313" key="2">
    <source>
        <dbReference type="EMBL" id="MBZ0160024.1"/>
    </source>
</evidence>
<dbReference type="PANTHER" id="PTHR42685">
    <property type="entry name" value="GERANYLGERANYL DIPHOSPHATE REDUCTASE"/>
    <property type="match status" value="1"/>
</dbReference>
<comment type="caution">
    <text evidence="2">The sequence shown here is derived from an EMBL/GenBank/DDBJ whole genome shotgun (WGS) entry which is preliminary data.</text>
</comment>
<protein>
    <submittedName>
        <fullName evidence="2">Geranylgeranyl reductase family protein</fullName>
    </submittedName>
</protein>
<dbReference type="Pfam" id="PF01494">
    <property type="entry name" value="FAD_binding_3"/>
    <property type="match status" value="1"/>
</dbReference>
<name>A0AAJ1AIB4_9BACT</name>
<dbReference type="GO" id="GO:0071949">
    <property type="term" value="F:FAD binding"/>
    <property type="evidence" value="ECO:0007669"/>
    <property type="project" value="InterPro"/>
</dbReference>
<dbReference type="AlphaFoldDB" id="A0AAJ1AIB4"/>